<dbReference type="PANTHER" id="PTHR48207">
    <property type="entry name" value="SUCCINATE--HYDROXYMETHYLGLUTARATE COA-TRANSFERASE"/>
    <property type="match status" value="1"/>
</dbReference>
<sequence length="405" mass="45049">MSGWPELKWDVEPTGPLKGLKILDMSTVVLGPFATLNFADMGAEVIKVENDSGKFPGDMMRHAGDSPTGDLGPIFTSLNRNKKSITLNAKEEADKAVIVELLKHADVFFHNVRLAGMERLGLDYESVKAINPGIVYVHCAGFGQGGEYSHRQAYDDLIQCSSGFASLFEKRGDSGRPLYMPSLVADKTIGLFAVNATLAAMYHKEKTGEGQFVQVPMFEAFTWFNMVENLWGETFIPGNGRLAYTRSINPNRKPYPTKDGYIGLVPYSDGQWETFFELGGKPGVFEEPRFATYSERTKNITALYALIEEIASTKTTDEWLELLDEHNIPAMRYNQMADVLEDPHLQQVGFWTEREGEKIGKYRSIKHPVHYSASPANVYADPPTLGADNDEIRNAVGLPKTEDAS</sequence>
<dbReference type="RefSeq" id="WP_229954650.1">
    <property type="nucleotide sequence ID" value="NZ_BAAAEM010000002.1"/>
</dbReference>
<dbReference type="InterPro" id="IPR044855">
    <property type="entry name" value="CoA-Trfase_III_dom3_sf"/>
</dbReference>
<keyword evidence="3" id="KW-1185">Reference proteome</keyword>
<evidence type="ECO:0000313" key="2">
    <source>
        <dbReference type="EMBL" id="GAA0478307.1"/>
    </source>
</evidence>
<dbReference type="InterPro" id="IPR050483">
    <property type="entry name" value="CoA-transferase_III_domain"/>
</dbReference>
<dbReference type="Gene3D" id="3.40.50.10540">
    <property type="entry name" value="Crotonobetainyl-coa:carnitine coa-transferase, domain 1"/>
    <property type="match status" value="1"/>
</dbReference>
<name>A0ABN1AJS8_9SPHN</name>
<dbReference type="PANTHER" id="PTHR48207:SF4">
    <property type="entry name" value="BLL6097 PROTEIN"/>
    <property type="match status" value="1"/>
</dbReference>
<proteinExistence type="predicted"/>
<dbReference type="Proteomes" id="UP001500713">
    <property type="component" value="Unassembled WGS sequence"/>
</dbReference>
<keyword evidence="1 2" id="KW-0808">Transferase</keyword>
<organism evidence="2 3">
    <name type="scientific">Parasphingorhabdus litoris</name>
    <dbReference type="NCBI Taxonomy" id="394733"/>
    <lineage>
        <taxon>Bacteria</taxon>
        <taxon>Pseudomonadati</taxon>
        <taxon>Pseudomonadota</taxon>
        <taxon>Alphaproteobacteria</taxon>
        <taxon>Sphingomonadales</taxon>
        <taxon>Sphingomonadaceae</taxon>
        <taxon>Parasphingorhabdus</taxon>
    </lineage>
</organism>
<dbReference type="Gene3D" id="3.30.1540.10">
    <property type="entry name" value="formyl-coa transferase, domain 3"/>
    <property type="match status" value="1"/>
</dbReference>
<reference evidence="2 3" key="1">
    <citation type="journal article" date="2019" name="Int. J. Syst. Evol. Microbiol.">
        <title>The Global Catalogue of Microorganisms (GCM) 10K type strain sequencing project: providing services to taxonomists for standard genome sequencing and annotation.</title>
        <authorList>
            <consortium name="The Broad Institute Genomics Platform"/>
            <consortium name="The Broad Institute Genome Sequencing Center for Infectious Disease"/>
            <person name="Wu L."/>
            <person name="Ma J."/>
        </authorList>
    </citation>
    <scope>NUCLEOTIDE SEQUENCE [LARGE SCALE GENOMIC DNA]</scope>
    <source>
        <strain evidence="2 3">JCM 14162</strain>
    </source>
</reference>
<comment type="caution">
    <text evidence="2">The sequence shown here is derived from an EMBL/GenBank/DDBJ whole genome shotgun (WGS) entry which is preliminary data.</text>
</comment>
<dbReference type="GO" id="GO:0016740">
    <property type="term" value="F:transferase activity"/>
    <property type="evidence" value="ECO:0007669"/>
    <property type="project" value="UniProtKB-KW"/>
</dbReference>
<dbReference type="EMBL" id="BAAAEM010000002">
    <property type="protein sequence ID" value="GAA0478307.1"/>
    <property type="molecule type" value="Genomic_DNA"/>
</dbReference>
<evidence type="ECO:0000256" key="1">
    <source>
        <dbReference type="ARBA" id="ARBA00022679"/>
    </source>
</evidence>
<dbReference type="InterPro" id="IPR023606">
    <property type="entry name" value="CoA-Trfase_III_dom_1_sf"/>
</dbReference>
<dbReference type="Pfam" id="PF02515">
    <property type="entry name" value="CoA_transf_3"/>
    <property type="match status" value="1"/>
</dbReference>
<evidence type="ECO:0000313" key="3">
    <source>
        <dbReference type="Proteomes" id="UP001500713"/>
    </source>
</evidence>
<accession>A0ABN1AJS8</accession>
<dbReference type="InterPro" id="IPR003673">
    <property type="entry name" value="CoA-Trfase_fam_III"/>
</dbReference>
<protein>
    <submittedName>
        <fullName evidence="2">CoA transferase</fullName>
    </submittedName>
</protein>
<gene>
    <name evidence="2" type="ORF">GCM10009096_20280</name>
</gene>
<dbReference type="SUPFAM" id="SSF89796">
    <property type="entry name" value="CoA-transferase family III (CaiB/BaiF)"/>
    <property type="match status" value="1"/>
</dbReference>